<proteinExistence type="predicted"/>
<dbReference type="PANTHER" id="PTHR34047:SF8">
    <property type="entry name" value="PROTEIN YKFC"/>
    <property type="match status" value="1"/>
</dbReference>
<dbReference type="InterPro" id="IPR051083">
    <property type="entry name" value="GrpII_Intron_Splice-Mob/Def"/>
</dbReference>
<protein>
    <submittedName>
        <fullName evidence="1">GROUP II INTRON-ENCODED PROTEIN LTRA/RNA, GROUP II INTRONS, RIBONUCLEOPROTEIN.8A</fullName>
    </submittedName>
</protein>
<dbReference type="EMBL" id="BK014961">
    <property type="protein sequence ID" value="DAD84553.1"/>
    <property type="molecule type" value="Genomic_DNA"/>
</dbReference>
<name>A0A8S5MQF5_9CAUD</name>
<reference evidence="1" key="1">
    <citation type="journal article" date="2021" name="Proc. Natl. Acad. Sci. U.S.A.">
        <title>A Catalog of Tens of Thousands of Viruses from Human Metagenomes Reveals Hidden Associations with Chronic Diseases.</title>
        <authorList>
            <person name="Tisza M.J."/>
            <person name="Buck C.B."/>
        </authorList>
    </citation>
    <scope>NUCLEOTIDE SEQUENCE</scope>
    <source>
        <strain evidence="1">CtA4S13</strain>
    </source>
</reference>
<keyword evidence="1" id="KW-0687">Ribonucleoprotein</keyword>
<dbReference type="PANTHER" id="PTHR34047">
    <property type="entry name" value="NUCLEAR INTRON MATURASE 1, MITOCHONDRIAL-RELATED"/>
    <property type="match status" value="1"/>
</dbReference>
<accession>A0A8S5MQF5</accession>
<evidence type="ECO:0000313" key="1">
    <source>
        <dbReference type="EMBL" id="DAD84553.1"/>
    </source>
</evidence>
<dbReference type="GO" id="GO:1990904">
    <property type="term" value="C:ribonucleoprotein complex"/>
    <property type="evidence" value="ECO:0007669"/>
    <property type="project" value="UniProtKB-KW"/>
</dbReference>
<sequence length="602" mass="68230">MMYGCSMGTSCHEAHGKLSPAVDSNVLSELCVTVGKDKSVGKEKAFAVGCNASNDNASSRSANSNNACSNSNANYAGALAVNQVEECRKHLTTRPTRLNIANTHTATGGYGLVDCRSLPFWGESTEADGTIGNGAKPMKATHEGNILEELKTANHKKKLRNLKRFLTDPVIVRMGVDRCLERASDSPEVRKITNEKEAVIQRIIRELTDETYRCQPTVRRIIEKKGKGDKNRNADIYTVYDRCIQNILLIVIKEKLTNVISPHCYSGIEGRSLWSNYKRWCMVNKIRTYVKNHSGASAGLTDIRHFYETLKSKVVLGVAFETITCPFTRRLLCDILLQHETLVIGGTLSQILAMLTLTDMDNELTRRFKPQFYGAFGDNRIIMDDDREKVVEAVHWEMSYLEGRYGMEMKKDWQVVRVKNGFMFCKQKFKGSFVNVRAELRRRAIRAAGRGRQNYAGYHGMLMKTDSRRLIQLIKNDIRRLKRMKNQKGMSVRPMTGDNIKLDKVEGMQIVITDYSIRQNHKDSEFFVRFQFVAIGDDGSKHLYVTNNGSFEIKEFFKLAEEGKVKLPLKTKICAEGKSFYFEGYHTTSQEACELLCTKLGI</sequence>
<organism evidence="1">
    <name type="scientific">Siphoviridae sp. ctA4S13</name>
    <dbReference type="NCBI Taxonomy" id="2826179"/>
    <lineage>
        <taxon>Viruses</taxon>
        <taxon>Duplodnaviria</taxon>
        <taxon>Heunggongvirae</taxon>
        <taxon>Uroviricota</taxon>
        <taxon>Caudoviricetes</taxon>
    </lineage>
</organism>